<feature type="transmembrane region" description="Helical" evidence="1">
    <location>
        <begin position="264"/>
        <end position="287"/>
    </location>
</feature>
<feature type="transmembrane region" description="Helical" evidence="1">
    <location>
        <begin position="77"/>
        <end position="101"/>
    </location>
</feature>
<keyword evidence="1" id="KW-0472">Membrane</keyword>
<gene>
    <name evidence="3" type="ORF">VTL71DRAFT_9040</name>
</gene>
<dbReference type="EMBL" id="JAZHXI010000020">
    <property type="protein sequence ID" value="KAL2060988.1"/>
    <property type="molecule type" value="Genomic_DNA"/>
</dbReference>
<name>A0ABR4BTL1_9HELO</name>
<sequence>MEILVLLASTVSTATASHNRFRDWQPQWSDKFSGILRNNCSAEYAAYLADDLRELDSRTCARTVSCLLSNTDERTKAVLSSAAVMLGLIPVILALVGPSIAECALLAARKPLLAFLLSLGSPSKNPTRVIEYRGPVEEIIKERHGKLKFHNNMSRGMNAFVAIIEIVLAAGSVWNVLYLCWKVGKTTVFNPWCEQSWGPLVWVMVAAVIYLLGTGTFFSVLRRHWISEKKATGIQQVIWKSLKNELSPCRAQAQLHVGWKPESYIFVFLGWATTMLTILHIMFGTFWFSSLLFVSAADALGITGRFMVSAVICRLVLKYELAGMRETTELKGKVLTVILRSYVMM</sequence>
<keyword evidence="2" id="KW-0732">Signal</keyword>
<accession>A0ABR4BTL1</accession>
<feature type="transmembrane region" description="Helical" evidence="1">
    <location>
        <begin position="199"/>
        <end position="221"/>
    </location>
</feature>
<keyword evidence="1" id="KW-0812">Transmembrane</keyword>
<keyword evidence="4" id="KW-1185">Reference proteome</keyword>
<proteinExistence type="predicted"/>
<comment type="caution">
    <text evidence="3">The sequence shown here is derived from an EMBL/GenBank/DDBJ whole genome shotgun (WGS) entry which is preliminary data.</text>
</comment>
<evidence type="ECO:0000313" key="3">
    <source>
        <dbReference type="EMBL" id="KAL2060988.1"/>
    </source>
</evidence>
<organism evidence="3 4">
    <name type="scientific">Oculimacula yallundae</name>
    <dbReference type="NCBI Taxonomy" id="86028"/>
    <lineage>
        <taxon>Eukaryota</taxon>
        <taxon>Fungi</taxon>
        <taxon>Dikarya</taxon>
        <taxon>Ascomycota</taxon>
        <taxon>Pezizomycotina</taxon>
        <taxon>Leotiomycetes</taxon>
        <taxon>Helotiales</taxon>
        <taxon>Ploettnerulaceae</taxon>
        <taxon>Oculimacula</taxon>
    </lineage>
</organism>
<reference evidence="3 4" key="1">
    <citation type="journal article" date="2024" name="Commun. Biol.">
        <title>Comparative genomic analysis of thermophilic fungi reveals convergent evolutionary adaptations and gene losses.</title>
        <authorList>
            <person name="Steindorff A.S."/>
            <person name="Aguilar-Pontes M.V."/>
            <person name="Robinson A.J."/>
            <person name="Andreopoulos B."/>
            <person name="LaButti K."/>
            <person name="Kuo A."/>
            <person name="Mondo S."/>
            <person name="Riley R."/>
            <person name="Otillar R."/>
            <person name="Haridas S."/>
            <person name="Lipzen A."/>
            <person name="Grimwood J."/>
            <person name="Schmutz J."/>
            <person name="Clum A."/>
            <person name="Reid I.D."/>
            <person name="Moisan M.C."/>
            <person name="Butler G."/>
            <person name="Nguyen T.T.M."/>
            <person name="Dewar K."/>
            <person name="Conant G."/>
            <person name="Drula E."/>
            <person name="Henrissat B."/>
            <person name="Hansel C."/>
            <person name="Singer S."/>
            <person name="Hutchinson M.I."/>
            <person name="de Vries R.P."/>
            <person name="Natvig D.O."/>
            <person name="Powell A.J."/>
            <person name="Tsang A."/>
            <person name="Grigoriev I.V."/>
        </authorList>
    </citation>
    <scope>NUCLEOTIDE SEQUENCE [LARGE SCALE GENOMIC DNA]</scope>
    <source>
        <strain evidence="3 4">CBS 494.80</strain>
    </source>
</reference>
<feature type="chain" id="PRO_5047327754" evidence="2">
    <location>
        <begin position="17"/>
        <end position="345"/>
    </location>
</feature>
<feature type="signal peptide" evidence="2">
    <location>
        <begin position="1"/>
        <end position="16"/>
    </location>
</feature>
<evidence type="ECO:0000256" key="1">
    <source>
        <dbReference type="SAM" id="Phobius"/>
    </source>
</evidence>
<evidence type="ECO:0000313" key="4">
    <source>
        <dbReference type="Proteomes" id="UP001595075"/>
    </source>
</evidence>
<keyword evidence="1" id="KW-1133">Transmembrane helix</keyword>
<evidence type="ECO:0000256" key="2">
    <source>
        <dbReference type="SAM" id="SignalP"/>
    </source>
</evidence>
<feature type="transmembrane region" description="Helical" evidence="1">
    <location>
        <begin position="156"/>
        <end position="179"/>
    </location>
</feature>
<feature type="transmembrane region" description="Helical" evidence="1">
    <location>
        <begin position="299"/>
        <end position="317"/>
    </location>
</feature>
<dbReference type="Proteomes" id="UP001595075">
    <property type="component" value="Unassembled WGS sequence"/>
</dbReference>
<protein>
    <submittedName>
        <fullName evidence="3">Uncharacterized protein</fullName>
    </submittedName>
</protein>